<dbReference type="Pfam" id="PF01420">
    <property type="entry name" value="Methylase_S"/>
    <property type="match status" value="1"/>
</dbReference>
<dbReference type="SUPFAM" id="SSF53335">
    <property type="entry name" value="S-adenosyl-L-methionine-dependent methyltransferases"/>
    <property type="match status" value="1"/>
</dbReference>
<dbReference type="GO" id="GO:0003677">
    <property type="term" value="F:DNA binding"/>
    <property type="evidence" value="ECO:0007669"/>
    <property type="project" value="UniProtKB-KW"/>
</dbReference>
<dbReference type="InterPro" id="IPR044946">
    <property type="entry name" value="Restrct_endonuc_typeI_TRD_sf"/>
</dbReference>
<dbReference type="Proteomes" id="UP000198431">
    <property type="component" value="Unassembled WGS sequence"/>
</dbReference>
<dbReference type="InterPro" id="IPR000055">
    <property type="entry name" value="Restrct_endonuc_typeI_TRD"/>
</dbReference>
<organism evidence="8 11">
    <name type="scientific">Flavobacterium pectinovorum</name>
    <dbReference type="NCBI Taxonomy" id="29533"/>
    <lineage>
        <taxon>Bacteria</taxon>
        <taxon>Pseudomonadati</taxon>
        <taxon>Bacteroidota</taxon>
        <taxon>Flavobacteriia</taxon>
        <taxon>Flavobacteriales</taxon>
        <taxon>Flavobacteriaceae</taxon>
        <taxon>Flavobacterium</taxon>
    </lineage>
</organism>
<sequence length="693" mass="80146">MEQELQLFKYVKKYLEDLGYPPESIFFEYHTENRNRIDVVVKKEDGIYIVIEVKNPNSLNLNSIDDIEYHPLTRRVQKEAQEVNAEYFVLTNGDKYLWMKTGIGGRPEKVEKVFYSDFNIIKNTDKQFLDIVLNHVFEYLKNFPITGNRLYDMSIVLYGKLKKEINLDFNLNQIEYNRFVNNEINYLLNKKYSDTEIIFEAIERLETISLIENKLAVIEFIDNLFLKNSRDLVVPRWLADLMSKILNPHKSDKIIDMFARNGSVSSSAYFNQSENVITYYTNREYFYWIKIQQLLFLKREANIVLDSAQIDEEFNYSGTSPKAFLIAAPFNVKILTRNYDYTGIKDSTSLFIENALNAVEQNGKVVVIVPDNFLSSNQFLKFRKHIIKSNNIESIISLPQDSFKPYSSVKTTLITIIKGQNNLNTFFAALEDSPKEYLIDCSKFENINNILENYIKFKTSKVIDPSKFGFVVDEINFENLHFSKYLFTQNLDGKSFNKNYIFIPLKELVNNIFRGDQLVSDNHAGDIPYIAPASIRRMRIVKDSFSYTSKKLIPQKNIKTEFGQILINAIGPNRGKAALVSSEYTNMLINRHIIGLKVNENLVLPGYLAIAINSKIVQEQFLDKSSGSVIPSLNFKSLEEIIIPLPSIEIQEKTILEFNALSEEYGTALVKISNLESELNEKLNTLGKEEKKI</sequence>
<dbReference type="Pfam" id="PF13588">
    <property type="entry name" value="HSDR_N_2"/>
    <property type="match status" value="1"/>
</dbReference>
<reference evidence="8 11" key="1">
    <citation type="submission" date="2016-11" db="EMBL/GenBank/DDBJ databases">
        <title>Whole genomes of Flavobacteriaceae.</title>
        <authorList>
            <person name="Stine C."/>
            <person name="Li C."/>
            <person name="Tadesse D."/>
        </authorList>
    </citation>
    <scope>NUCLEOTIDE SEQUENCE [LARGE SCALE GENOMIC DNA]</scope>
    <source>
        <strain evidence="8 11">ATCC 19366</strain>
    </source>
</reference>
<dbReference type="EMBL" id="FRBX01000001">
    <property type="protein sequence ID" value="SHL33142.1"/>
    <property type="molecule type" value="Genomic_DNA"/>
</dbReference>
<evidence type="ECO:0000313" key="10">
    <source>
        <dbReference type="Proteomes" id="UP000184216"/>
    </source>
</evidence>
<keyword evidence="10" id="KW-1185">Reference proteome</keyword>
<evidence type="ECO:0000256" key="1">
    <source>
        <dbReference type="ARBA" id="ARBA00006594"/>
    </source>
</evidence>
<keyword evidence="3" id="KW-0680">Restriction system</keyword>
<evidence type="ECO:0000256" key="2">
    <source>
        <dbReference type="ARBA" id="ARBA00010923"/>
    </source>
</evidence>
<protein>
    <submittedName>
        <fullName evidence="9">Type I restriction enzyme R protein N terminus (HSDR_N)</fullName>
    </submittedName>
</protein>
<feature type="domain" description="Type I restriction enzyme R protein N-terminal" evidence="7">
    <location>
        <begin position="9"/>
        <end position="100"/>
    </location>
</feature>
<evidence type="ECO:0000259" key="7">
    <source>
        <dbReference type="Pfam" id="PF13588"/>
    </source>
</evidence>
<dbReference type="GO" id="GO:0009307">
    <property type="term" value="P:DNA restriction-modification system"/>
    <property type="evidence" value="ECO:0007669"/>
    <property type="project" value="UniProtKB-KW"/>
</dbReference>
<evidence type="ECO:0000256" key="4">
    <source>
        <dbReference type="ARBA" id="ARBA00023125"/>
    </source>
</evidence>
<feature type="domain" description="DNA methylase adenine-specific" evidence="6">
    <location>
        <begin position="235"/>
        <end position="475"/>
    </location>
</feature>
<keyword evidence="4" id="KW-0238">DNA-binding</keyword>
<dbReference type="InterPro" id="IPR052021">
    <property type="entry name" value="Type-I_RS_S_subunit"/>
</dbReference>
<dbReference type="InterPro" id="IPR029464">
    <property type="entry name" value="HSDR_N"/>
</dbReference>
<dbReference type="InterPro" id="IPR029063">
    <property type="entry name" value="SAM-dependent_MTases_sf"/>
</dbReference>
<dbReference type="EMBL" id="MUHB01000008">
    <property type="protein sequence ID" value="OXB04970.1"/>
    <property type="molecule type" value="Genomic_DNA"/>
</dbReference>
<reference evidence="9 10" key="2">
    <citation type="submission" date="2016-11" db="EMBL/GenBank/DDBJ databases">
        <authorList>
            <person name="Varghese N."/>
            <person name="Submissions S."/>
        </authorList>
    </citation>
    <scope>NUCLEOTIDE SEQUENCE [LARGE SCALE GENOMIC DNA]</scope>
    <source>
        <strain evidence="9 10">DSM 6368</strain>
    </source>
</reference>
<dbReference type="AlphaFoldDB" id="A0AB36P1R4"/>
<evidence type="ECO:0000313" key="11">
    <source>
        <dbReference type="Proteomes" id="UP000198431"/>
    </source>
</evidence>
<gene>
    <name evidence="8" type="ORF">B0A72_10865</name>
    <name evidence="9" type="ORF">SAMN05444387_0340</name>
</gene>
<dbReference type="SUPFAM" id="SSF116734">
    <property type="entry name" value="DNA methylase specificity domain"/>
    <property type="match status" value="1"/>
</dbReference>
<comment type="similarity">
    <text evidence="1">Belongs to the N(4)/N(6)-methyltransferase family.</text>
</comment>
<evidence type="ECO:0000313" key="8">
    <source>
        <dbReference type="EMBL" id="OXB04970.1"/>
    </source>
</evidence>
<evidence type="ECO:0000313" key="9">
    <source>
        <dbReference type="EMBL" id="SHL33142.1"/>
    </source>
</evidence>
<accession>A0AB36P1R4</accession>
<dbReference type="RefSeq" id="WP_073393265.1">
    <property type="nucleotide sequence ID" value="NZ_FRBX01000001.1"/>
</dbReference>
<dbReference type="InterPro" id="IPR003356">
    <property type="entry name" value="DNA_methylase_A-5"/>
</dbReference>
<comment type="caution">
    <text evidence="8">The sequence shown here is derived from an EMBL/GenBank/DDBJ whole genome shotgun (WGS) entry which is preliminary data.</text>
</comment>
<feature type="domain" description="Type I restriction modification DNA specificity" evidence="5">
    <location>
        <begin position="505"/>
        <end position="653"/>
    </location>
</feature>
<dbReference type="Pfam" id="PF02384">
    <property type="entry name" value="N6_Mtase"/>
    <property type="match status" value="1"/>
</dbReference>
<evidence type="ECO:0000259" key="5">
    <source>
        <dbReference type="Pfam" id="PF01420"/>
    </source>
</evidence>
<comment type="similarity">
    <text evidence="2">Belongs to the type-I restriction system S methylase family.</text>
</comment>
<evidence type="ECO:0000259" key="6">
    <source>
        <dbReference type="Pfam" id="PF02384"/>
    </source>
</evidence>
<dbReference type="GO" id="GO:0008170">
    <property type="term" value="F:N-methyltransferase activity"/>
    <property type="evidence" value="ECO:0007669"/>
    <property type="project" value="InterPro"/>
</dbReference>
<dbReference type="Proteomes" id="UP000184216">
    <property type="component" value="Unassembled WGS sequence"/>
</dbReference>
<dbReference type="PANTHER" id="PTHR30408:SF12">
    <property type="entry name" value="TYPE I RESTRICTION ENZYME MJAVIII SPECIFICITY SUBUNIT"/>
    <property type="match status" value="1"/>
</dbReference>
<evidence type="ECO:0000256" key="3">
    <source>
        <dbReference type="ARBA" id="ARBA00022747"/>
    </source>
</evidence>
<dbReference type="Gene3D" id="3.90.220.20">
    <property type="entry name" value="DNA methylase specificity domains"/>
    <property type="match status" value="1"/>
</dbReference>
<dbReference type="PANTHER" id="PTHR30408">
    <property type="entry name" value="TYPE-1 RESTRICTION ENZYME ECOKI SPECIFICITY PROTEIN"/>
    <property type="match status" value="1"/>
</dbReference>
<name>A0AB36P1R4_9FLAO</name>
<dbReference type="Gene3D" id="3.40.50.150">
    <property type="entry name" value="Vaccinia Virus protein VP39"/>
    <property type="match status" value="1"/>
</dbReference>
<proteinExistence type="inferred from homology"/>